<gene>
    <name evidence="5" type="primary">pxpB</name>
    <name evidence="5" type="ORF">F8153_04790</name>
</gene>
<keyword evidence="6" id="KW-1185">Reference proteome</keyword>
<sequence>MTEYSLSFKPSGDNGILITFGEEISVETHNRIRSFMAFFEDHKEEYQIIEMIPAYTTILMIYDPLKINYKELCLKLQKVEGKYKDISKAPREVIQIPVVYGGSYGPDLESVASHNNLTVEEIIKIHTGGRYLIYMMGFTPGFPYLGGMSEKIATPRLTVPREKIIAGSVGIAGSQTGIYPIDSPGGWQIIGRTPLQLFNPLREEVTLFKAGQYLSFYSISEEDFIRISKEVLENTYKVQKTTFKEVEDHD</sequence>
<dbReference type="SMART" id="SM00796">
    <property type="entry name" value="AHS1"/>
    <property type="match status" value="1"/>
</dbReference>
<dbReference type="InterPro" id="IPR003833">
    <property type="entry name" value="CT_C_D"/>
</dbReference>
<keyword evidence="2 5" id="KW-0378">Hydrolase</keyword>
<dbReference type="PANTHER" id="PTHR34698">
    <property type="entry name" value="5-OXOPROLINASE SUBUNIT B"/>
    <property type="match status" value="1"/>
</dbReference>
<accession>A0A833HQ77</accession>
<dbReference type="PANTHER" id="PTHR34698:SF2">
    <property type="entry name" value="5-OXOPROLINASE SUBUNIT B"/>
    <property type="match status" value="1"/>
</dbReference>
<organism evidence="5 6">
    <name type="scientific">Alkaliphilus serpentinus</name>
    <dbReference type="NCBI Taxonomy" id="1482731"/>
    <lineage>
        <taxon>Bacteria</taxon>
        <taxon>Bacillati</taxon>
        <taxon>Bacillota</taxon>
        <taxon>Clostridia</taxon>
        <taxon>Peptostreptococcales</taxon>
        <taxon>Natronincolaceae</taxon>
        <taxon>Alkaliphilus</taxon>
    </lineage>
</organism>
<dbReference type="Pfam" id="PF02682">
    <property type="entry name" value="CT_C_D"/>
    <property type="match status" value="1"/>
</dbReference>
<proteinExistence type="predicted"/>
<dbReference type="EMBL" id="WBZB01000013">
    <property type="protein sequence ID" value="KAB3531497.1"/>
    <property type="molecule type" value="Genomic_DNA"/>
</dbReference>
<dbReference type="GO" id="GO:0005524">
    <property type="term" value="F:ATP binding"/>
    <property type="evidence" value="ECO:0007669"/>
    <property type="project" value="UniProtKB-KW"/>
</dbReference>
<reference evidence="5 6" key="1">
    <citation type="submission" date="2019-10" db="EMBL/GenBank/DDBJ databases">
        <title>Alkaliphilus serpentinus sp. nov. and Alkaliphilus pronyensis sp. nov., two novel anaerobic alkaliphilic species isolated from the serpentinized-hosted hydrothermal field of the Prony Bay (New Caledonia).</title>
        <authorList>
            <person name="Postec A."/>
        </authorList>
    </citation>
    <scope>NUCLEOTIDE SEQUENCE [LARGE SCALE GENOMIC DNA]</scope>
    <source>
        <strain evidence="5 6">LacT</strain>
    </source>
</reference>
<dbReference type="SUPFAM" id="SSF50891">
    <property type="entry name" value="Cyclophilin-like"/>
    <property type="match status" value="1"/>
</dbReference>
<dbReference type="SUPFAM" id="SSF160467">
    <property type="entry name" value="PH0987 N-terminal domain-like"/>
    <property type="match status" value="1"/>
</dbReference>
<dbReference type="Gene3D" id="2.40.100.10">
    <property type="entry name" value="Cyclophilin-like"/>
    <property type="match status" value="1"/>
</dbReference>
<evidence type="ECO:0000313" key="6">
    <source>
        <dbReference type="Proteomes" id="UP000465601"/>
    </source>
</evidence>
<dbReference type="Proteomes" id="UP000465601">
    <property type="component" value="Unassembled WGS sequence"/>
</dbReference>
<keyword evidence="1" id="KW-0547">Nucleotide-binding</keyword>
<evidence type="ECO:0000259" key="4">
    <source>
        <dbReference type="SMART" id="SM00796"/>
    </source>
</evidence>
<evidence type="ECO:0000256" key="2">
    <source>
        <dbReference type="ARBA" id="ARBA00022801"/>
    </source>
</evidence>
<dbReference type="InterPro" id="IPR029000">
    <property type="entry name" value="Cyclophilin-like_dom_sf"/>
</dbReference>
<evidence type="ECO:0000313" key="5">
    <source>
        <dbReference type="EMBL" id="KAB3531497.1"/>
    </source>
</evidence>
<name>A0A833HQ77_9FIRM</name>
<dbReference type="GO" id="GO:0017168">
    <property type="term" value="F:5-oxoprolinase (ATP-hydrolyzing) activity"/>
    <property type="evidence" value="ECO:0007669"/>
    <property type="project" value="UniProtKB-EC"/>
</dbReference>
<dbReference type="InterPro" id="IPR010016">
    <property type="entry name" value="PxpB"/>
</dbReference>
<dbReference type="NCBIfam" id="TIGR00370">
    <property type="entry name" value="5-oxoprolinase subunit PxpB"/>
    <property type="match status" value="1"/>
</dbReference>
<keyword evidence="3" id="KW-0067">ATP-binding</keyword>
<evidence type="ECO:0000256" key="1">
    <source>
        <dbReference type="ARBA" id="ARBA00022741"/>
    </source>
</evidence>
<evidence type="ECO:0000256" key="3">
    <source>
        <dbReference type="ARBA" id="ARBA00022840"/>
    </source>
</evidence>
<dbReference type="RefSeq" id="WP_151865225.1">
    <property type="nucleotide sequence ID" value="NZ_WBZB01000013.1"/>
</dbReference>
<dbReference type="OrthoDB" id="9778567at2"/>
<feature type="domain" description="Carboxyltransferase" evidence="4">
    <location>
        <begin position="6"/>
        <end position="208"/>
    </location>
</feature>
<protein>
    <submittedName>
        <fullName evidence="5">5-oxoprolinase subunit PxpB</fullName>
        <ecNumber evidence="5">3.5.2.9</ecNumber>
    </submittedName>
</protein>
<dbReference type="EC" id="3.5.2.9" evidence="5"/>
<comment type="caution">
    <text evidence="5">The sequence shown here is derived from an EMBL/GenBank/DDBJ whole genome shotgun (WGS) entry which is preliminary data.</text>
</comment>
<dbReference type="AlphaFoldDB" id="A0A833HQ77"/>
<dbReference type="Gene3D" id="3.30.1360.40">
    <property type="match status" value="1"/>
</dbReference>